<keyword evidence="3" id="KW-1185">Reference proteome</keyword>
<protein>
    <submittedName>
        <fullName evidence="2">Uncharacterized protein</fullName>
    </submittedName>
</protein>
<sequence length="63" mass="6973">MTKNSRSQGRIRGHIFTALGIFSGLIGVGMLVAGYYVKEVMMLIGAAFLVCCYGIWQYKSSDY</sequence>
<keyword evidence="1" id="KW-1133">Transmembrane helix</keyword>
<name>A0ABQ2CXL9_9DEIO</name>
<organism evidence="2 3">
    <name type="scientific">Deinococcus roseus</name>
    <dbReference type="NCBI Taxonomy" id="392414"/>
    <lineage>
        <taxon>Bacteria</taxon>
        <taxon>Thermotogati</taxon>
        <taxon>Deinococcota</taxon>
        <taxon>Deinococci</taxon>
        <taxon>Deinococcales</taxon>
        <taxon>Deinococcaceae</taxon>
        <taxon>Deinococcus</taxon>
    </lineage>
</organism>
<proteinExistence type="predicted"/>
<keyword evidence="1" id="KW-0812">Transmembrane</keyword>
<gene>
    <name evidence="2" type="ORF">GCM10008938_14630</name>
</gene>
<dbReference type="RefSeq" id="WP_189001892.1">
    <property type="nucleotide sequence ID" value="NZ_BMOD01000004.1"/>
</dbReference>
<feature type="transmembrane region" description="Helical" evidence="1">
    <location>
        <begin position="12"/>
        <end position="34"/>
    </location>
</feature>
<dbReference type="Proteomes" id="UP000632222">
    <property type="component" value="Unassembled WGS sequence"/>
</dbReference>
<evidence type="ECO:0000256" key="1">
    <source>
        <dbReference type="SAM" id="Phobius"/>
    </source>
</evidence>
<reference evidence="3" key="1">
    <citation type="journal article" date="2019" name="Int. J. Syst. Evol. Microbiol.">
        <title>The Global Catalogue of Microorganisms (GCM) 10K type strain sequencing project: providing services to taxonomists for standard genome sequencing and annotation.</title>
        <authorList>
            <consortium name="The Broad Institute Genomics Platform"/>
            <consortium name="The Broad Institute Genome Sequencing Center for Infectious Disease"/>
            <person name="Wu L."/>
            <person name="Ma J."/>
        </authorList>
    </citation>
    <scope>NUCLEOTIDE SEQUENCE [LARGE SCALE GENOMIC DNA]</scope>
    <source>
        <strain evidence="3">JCM 14370</strain>
    </source>
</reference>
<keyword evidence="1" id="KW-0472">Membrane</keyword>
<dbReference type="EMBL" id="BMOD01000004">
    <property type="protein sequence ID" value="GGJ29666.1"/>
    <property type="molecule type" value="Genomic_DNA"/>
</dbReference>
<accession>A0ABQ2CXL9</accession>
<feature type="transmembrane region" description="Helical" evidence="1">
    <location>
        <begin position="40"/>
        <end position="58"/>
    </location>
</feature>
<comment type="caution">
    <text evidence="2">The sequence shown here is derived from an EMBL/GenBank/DDBJ whole genome shotgun (WGS) entry which is preliminary data.</text>
</comment>
<evidence type="ECO:0000313" key="3">
    <source>
        <dbReference type="Proteomes" id="UP000632222"/>
    </source>
</evidence>
<evidence type="ECO:0000313" key="2">
    <source>
        <dbReference type="EMBL" id="GGJ29666.1"/>
    </source>
</evidence>